<accession>A0ABR6BHS1</accession>
<feature type="transmembrane region" description="Helical" evidence="2">
    <location>
        <begin position="65"/>
        <end position="84"/>
    </location>
</feature>
<name>A0ABR6BHS1_9PSEU</name>
<keyword evidence="3" id="KW-0328">Glycosyltransferase</keyword>
<reference evidence="3 4" key="1">
    <citation type="submission" date="2020-08" db="EMBL/GenBank/DDBJ databases">
        <title>Genomic Encyclopedia of Archaeal and Bacterial Type Strains, Phase II (KMG-II): from individual species to whole genera.</title>
        <authorList>
            <person name="Goeker M."/>
        </authorList>
    </citation>
    <scope>NUCLEOTIDE SEQUENCE [LARGE SCALE GENOMIC DNA]</scope>
    <source>
        <strain evidence="3 4">DSM 43850</strain>
    </source>
</reference>
<keyword evidence="2" id="KW-0812">Transmembrane</keyword>
<gene>
    <name evidence="3" type="ORF">BC739_003617</name>
</gene>
<keyword evidence="3" id="KW-0808">Transferase</keyword>
<feature type="region of interest" description="Disordered" evidence="1">
    <location>
        <begin position="87"/>
        <end position="106"/>
    </location>
</feature>
<evidence type="ECO:0000313" key="4">
    <source>
        <dbReference type="Proteomes" id="UP000517916"/>
    </source>
</evidence>
<comment type="caution">
    <text evidence="3">The sequence shown here is derived from an EMBL/GenBank/DDBJ whole genome shotgun (WGS) entry which is preliminary data.</text>
</comment>
<keyword evidence="2" id="KW-0472">Membrane</keyword>
<evidence type="ECO:0000256" key="2">
    <source>
        <dbReference type="SAM" id="Phobius"/>
    </source>
</evidence>
<proteinExistence type="predicted"/>
<dbReference type="RefSeq" id="WP_318296321.1">
    <property type="nucleotide sequence ID" value="NZ_BAAABQ010000009.1"/>
</dbReference>
<dbReference type="EMBL" id="JACJID010000002">
    <property type="protein sequence ID" value="MBA8926418.1"/>
    <property type="molecule type" value="Genomic_DNA"/>
</dbReference>
<organism evidence="3 4">
    <name type="scientific">Kutzneria viridogrisea</name>
    <dbReference type="NCBI Taxonomy" id="47990"/>
    <lineage>
        <taxon>Bacteria</taxon>
        <taxon>Bacillati</taxon>
        <taxon>Actinomycetota</taxon>
        <taxon>Actinomycetes</taxon>
        <taxon>Pseudonocardiales</taxon>
        <taxon>Pseudonocardiaceae</taxon>
        <taxon>Kutzneria</taxon>
    </lineage>
</organism>
<evidence type="ECO:0000256" key="1">
    <source>
        <dbReference type="SAM" id="MobiDB-lite"/>
    </source>
</evidence>
<dbReference type="GO" id="GO:0016757">
    <property type="term" value="F:glycosyltransferase activity"/>
    <property type="evidence" value="ECO:0007669"/>
    <property type="project" value="UniProtKB-KW"/>
</dbReference>
<dbReference type="EC" id="2.4.1.-" evidence="3"/>
<evidence type="ECO:0000313" key="3">
    <source>
        <dbReference type="EMBL" id="MBA8926418.1"/>
    </source>
</evidence>
<feature type="transmembrane region" description="Helical" evidence="2">
    <location>
        <begin position="40"/>
        <end position="58"/>
    </location>
</feature>
<dbReference type="Proteomes" id="UP000517916">
    <property type="component" value="Unassembled WGS sequence"/>
</dbReference>
<keyword evidence="2" id="KW-1133">Transmembrane helix</keyword>
<keyword evidence="4" id="KW-1185">Reference proteome</keyword>
<sequence length="106" mass="11055">MVNAFAGLLVCPLSWSHHWVWIIPAVIAFVVTGVRGRDGFTSWLAVIGVVLCGLPTALGGASGECYVGFAVLVLICLTCGQGLGDRGRSAFPDLPSRVRTAEPVSA</sequence>
<protein>
    <submittedName>
        <fullName evidence="3">Alpha-1,2-mannosyltransferase</fullName>
        <ecNumber evidence="3">2.4.1.-</ecNumber>
    </submittedName>
</protein>